<dbReference type="Proteomes" id="UP000825935">
    <property type="component" value="Chromosome 28"/>
</dbReference>
<dbReference type="PIRSF" id="PIRSF002703">
    <property type="entry name" value="Thaumatin"/>
    <property type="match status" value="1"/>
</dbReference>
<protein>
    <recommendedName>
        <fullName evidence="5">Pathogenesis-related protein 5</fullName>
    </recommendedName>
</protein>
<evidence type="ECO:0000256" key="1">
    <source>
        <dbReference type="PIRSR" id="PIRSR002703-1"/>
    </source>
</evidence>
<evidence type="ECO:0000256" key="2">
    <source>
        <dbReference type="SAM" id="SignalP"/>
    </source>
</evidence>
<dbReference type="PANTHER" id="PTHR31013">
    <property type="entry name" value="THAUMATIN FAMILY PROTEIN-RELATED"/>
    <property type="match status" value="1"/>
</dbReference>
<sequence length="179" mass="18363">METPAFLRVSFHFIGALFLCILLGWPGAQATTVRLHNGCSYTVCAKYWVPNSPIGGACSEQGPGGVWSVGVDGGWSAATMWAIANTGCGGQACNTGPPGGVTQFEFTIASSGGNDYYDVSSIAGYNIAMQVVPTNGACPTIICRGQDGGSCPSGYYPGGPDETKACPSGSTDYDVYLCG</sequence>
<dbReference type="InterPro" id="IPR001938">
    <property type="entry name" value="Thaumatin"/>
</dbReference>
<dbReference type="OrthoDB" id="1906900at2759"/>
<dbReference type="SUPFAM" id="SSF49870">
    <property type="entry name" value="Osmotin, thaumatin-like protein"/>
    <property type="match status" value="1"/>
</dbReference>
<dbReference type="Pfam" id="PF00314">
    <property type="entry name" value="Thaumatin"/>
    <property type="match status" value="1"/>
</dbReference>
<proteinExistence type="predicted"/>
<dbReference type="SMART" id="SM00205">
    <property type="entry name" value="THN"/>
    <property type="match status" value="1"/>
</dbReference>
<dbReference type="PANTHER" id="PTHR31013:SF2">
    <property type="entry name" value="THAUMATIN-LIKE PROTEIN"/>
    <property type="match status" value="1"/>
</dbReference>
<dbReference type="Gene3D" id="2.60.110.10">
    <property type="entry name" value="Thaumatin"/>
    <property type="match status" value="1"/>
</dbReference>
<evidence type="ECO:0000313" key="3">
    <source>
        <dbReference type="EMBL" id="KAH7293390.1"/>
    </source>
</evidence>
<gene>
    <name evidence="3" type="ORF">KP509_28G024100</name>
</gene>
<dbReference type="PROSITE" id="PS51367">
    <property type="entry name" value="THAUMATIN_2"/>
    <property type="match status" value="1"/>
</dbReference>
<name>A0A8T2RBM9_CERRI</name>
<organism evidence="3 4">
    <name type="scientific">Ceratopteris richardii</name>
    <name type="common">Triangle waterfern</name>
    <dbReference type="NCBI Taxonomy" id="49495"/>
    <lineage>
        <taxon>Eukaryota</taxon>
        <taxon>Viridiplantae</taxon>
        <taxon>Streptophyta</taxon>
        <taxon>Embryophyta</taxon>
        <taxon>Tracheophyta</taxon>
        <taxon>Polypodiopsida</taxon>
        <taxon>Polypodiidae</taxon>
        <taxon>Polypodiales</taxon>
        <taxon>Pteridineae</taxon>
        <taxon>Pteridaceae</taxon>
        <taxon>Parkerioideae</taxon>
        <taxon>Ceratopteris</taxon>
    </lineage>
</organism>
<feature type="signal peptide" evidence="2">
    <location>
        <begin position="1"/>
        <end position="30"/>
    </location>
</feature>
<feature type="disulfide bond" evidence="1">
    <location>
        <begin position="151"/>
        <end position="166"/>
    </location>
</feature>
<dbReference type="InterPro" id="IPR037176">
    <property type="entry name" value="Osmotin/thaumatin-like_sf"/>
</dbReference>
<keyword evidence="4" id="KW-1185">Reference proteome</keyword>
<feature type="chain" id="PRO_5035809087" description="Pathogenesis-related protein 5" evidence="2">
    <location>
        <begin position="31"/>
        <end position="179"/>
    </location>
</feature>
<dbReference type="OMA" id="WPAGIPI"/>
<dbReference type="EMBL" id="CM035433">
    <property type="protein sequence ID" value="KAH7293390.1"/>
    <property type="molecule type" value="Genomic_DNA"/>
</dbReference>
<keyword evidence="1" id="KW-1015">Disulfide bond</keyword>
<dbReference type="AlphaFoldDB" id="A0A8T2RBM9"/>
<dbReference type="PRINTS" id="PR00347">
    <property type="entry name" value="THAUMATIN"/>
</dbReference>
<evidence type="ECO:0000313" key="4">
    <source>
        <dbReference type="Proteomes" id="UP000825935"/>
    </source>
</evidence>
<evidence type="ECO:0008006" key="5">
    <source>
        <dbReference type="Google" id="ProtNLM"/>
    </source>
</evidence>
<keyword evidence="2" id="KW-0732">Signal</keyword>
<comment type="caution">
    <text evidence="3">The sequence shown here is derived from an EMBL/GenBank/DDBJ whole genome shotgun (WGS) entry which is preliminary data.</text>
</comment>
<reference evidence="3" key="1">
    <citation type="submission" date="2021-08" db="EMBL/GenBank/DDBJ databases">
        <title>WGS assembly of Ceratopteris richardii.</title>
        <authorList>
            <person name="Marchant D.B."/>
            <person name="Chen G."/>
            <person name="Jenkins J."/>
            <person name="Shu S."/>
            <person name="Leebens-Mack J."/>
            <person name="Grimwood J."/>
            <person name="Schmutz J."/>
            <person name="Soltis P."/>
            <person name="Soltis D."/>
            <person name="Chen Z.-H."/>
        </authorList>
    </citation>
    <scope>NUCLEOTIDE SEQUENCE</scope>
    <source>
        <strain evidence="3">Whitten #5841</strain>
        <tissue evidence="3">Leaf</tissue>
    </source>
</reference>
<accession>A0A8T2RBM9</accession>